<sequence length="295" mass="33433">MDLPEEFRKNIVEVYGEDGKRWLANLPAHLQTLSRLYDLRSLRPMKNLSYNFVATVENSKQEKWVLKTGPAGADYRKETSWLKQNAKVSPRVHFFDQENNAFFMDFVPSTQTLQDLVYEGHDDQATHVLADLIVKMYGDGKGIPQGVPHLSTLISSFDFLHGKLPQAFVSKARTLWQELTTFSPGDVFLHGDLHHDNVLITSDGAKVIDPHGYVGDPASEVGSMIYNPLGWEALHDEKVLQRRLYILSECVPYDAKKIRAWAFVKTVLSIAWTVEGSGKVPSHELRIAEILENEL</sequence>
<name>A0A162H263_BDEBC</name>
<dbReference type="InterPro" id="IPR011009">
    <property type="entry name" value="Kinase-like_dom_sf"/>
</dbReference>
<dbReference type="SUPFAM" id="SSF56112">
    <property type="entry name" value="Protein kinase-like (PK-like)"/>
    <property type="match status" value="1"/>
</dbReference>
<dbReference type="Pfam" id="PF04655">
    <property type="entry name" value="APH_6_hur"/>
    <property type="match status" value="1"/>
</dbReference>
<accession>A0A162H263</accession>
<dbReference type="GO" id="GO:0019748">
    <property type="term" value="P:secondary metabolic process"/>
    <property type="evidence" value="ECO:0007669"/>
    <property type="project" value="InterPro"/>
</dbReference>
<dbReference type="GO" id="GO:0016773">
    <property type="term" value="F:phosphotransferase activity, alcohol group as acceptor"/>
    <property type="evidence" value="ECO:0007669"/>
    <property type="project" value="InterPro"/>
</dbReference>
<proteinExistence type="predicted"/>
<dbReference type="OrthoDB" id="3638028at2"/>
<dbReference type="AlphaFoldDB" id="A0A162H263"/>
<dbReference type="EMBL" id="LUKD01000001">
    <property type="protein sequence ID" value="KYG69485.1"/>
    <property type="molecule type" value="Genomic_DNA"/>
</dbReference>
<evidence type="ECO:0000313" key="1">
    <source>
        <dbReference type="EMBL" id="KYG69485.1"/>
    </source>
</evidence>
<dbReference type="Proteomes" id="UP000075799">
    <property type="component" value="Unassembled WGS sequence"/>
</dbReference>
<organism evidence="1 2">
    <name type="scientific">Bdellovibrio bacteriovorus</name>
    <dbReference type="NCBI Taxonomy" id="959"/>
    <lineage>
        <taxon>Bacteria</taxon>
        <taxon>Pseudomonadati</taxon>
        <taxon>Bdellovibrionota</taxon>
        <taxon>Bdellovibrionia</taxon>
        <taxon>Bdellovibrionales</taxon>
        <taxon>Pseudobdellovibrionaceae</taxon>
        <taxon>Bdellovibrio</taxon>
    </lineage>
</organism>
<dbReference type="Gene3D" id="3.90.1200.10">
    <property type="match status" value="1"/>
</dbReference>
<dbReference type="InterPro" id="IPR006748">
    <property type="entry name" value="NH2Glyco/OHUrea_AB-resist_kin"/>
</dbReference>
<gene>
    <name evidence="1" type="ORF">AZI87_09910</name>
</gene>
<protein>
    <recommendedName>
        <fullName evidence="3">Aminoglycoside phosphotransferase domain-containing protein</fullName>
    </recommendedName>
</protein>
<evidence type="ECO:0008006" key="3">
    <source>
        <dbReference type="Google" id="ProtNLM"/>
    </source>
</evidence>
<comment type="caution">
    <text evidence="1">The sequence shown here is derived from an EMBL/GenBank/DDBJ whole genome shotgun (WGS) entry which is preliminary data.</text>
</comment>
<reference evidence="1 2" key="1">
    <citation type="submission" date="2016-03" db="EMBL/GenBank/DDBJ databases">
        <authorList>
            <person name="Ploux O."/>
        </authorList>
    </citation>
    <scope>NUCLEOTIDE SEQUENCE [LARGE SCALE GENOMIC DNA]</scope>
    <source>
        <strain evidence="1 2">EC13</strain>
    </source>
</reference>
<dbReference type="RefSeq" id="WP_063206376.1">
    <property type="nucleotide sequence ID" value="NZ_LUKD01000001.1"/>
</dbReference>
<evidence type="ECO:0000313" key="2">
    <source>
        <dbReference type="Proteomes" id="UP000075799"/>
    </source>
</evidence>